<evidence type="ECO:0000313" key="4">
    <source>
        <dbReference type="EMBL" id="GCB82773.1"/>
    </source>
</evidence>
<dbReference type="InterPro" id="IPR013106">
    <property type="entry name" value="Ig_V-set"/>
</dbReference>
<dbReference type="STRING" id="75743.A0A401QBM1"/>
<evidence type="ECO:0000256" key="2">
    <source>
        <dbReference type="SAM" id="Phobius"/>
    </source>
</evidence>
<feature type="domain" description="Ig-like" evidence="3">
    <location>
        <begin position="116"/>
        <end position="218"/>
    </location>
</feature>
<dbReference type="EMBL" id="BFAA01034925">
    <property type="protein sequence ID" value="GCB82773.1"/>
    <property type="molecule type" value="Genomic_DNA"/>
</dbReference>
<keyword evidence="5" id="KW-1185">Reference proteome</keyword>
<evidence type="ECO:0000256" key="1">
    <source>
        <dbReference type="ARBA" id="ARBA00023180"/>
    </source>
</evidence>
<comment type="caution">
    <text evidence="4">The sequence shown here is derived from an EMBL/GenBank/DDBJ whole genome shotgun (WGS) entry which is preliminary data.</text>
</comment>
<keyword evidence="2" id="KW-0812">Transmembrane</keyword>
<name>A0A401QBM1_SCYTO</name>
<keyword evidence="1" id="KW-0325">Glycoprotein</keyword>
<dbReference type="InterPro" id="IPR007110">
    <property type="entry name" value="Ig-like_dom"/>
</dbReference>
<dbReference type="InterPro" id="IPR003597">
    <property type="entry name" value="Ig_C1-set"/>
</dbReference>
<dbReference type="Pfam" id="PF07654">
    <property type="entry name" value="C1-set"/>
    <property type="match status" value="1"/>
</dbReference>
<reference evidence="4 5" key="1">
    <citation type="journal article" date="2018" name="Nat. Ecol. Evol.">
        <title>Shark genomes provide insights into elasmobranch evolution and the origin of vertebrates.</title>
        <authorList>
            <person name="Hara Y"/>
            <person name="Yamaguchi K"/>
            <person name="Onimaru K"/>
            <person name="Kadota M"/>
            <person name="Koyanagi M"/>
            <person name="Keeley SD"/>
            <person name="Tatsumi K"/>
            <person name="Tanaka K"/>
            <person name="Motone F"/>
            <person name="Kageyama Y"/>
            <person name="Nozu R"/>
            <person name="Adachi N"/>
            <person name="Nishimura O"/>
            <person name="Nakagawa R"/>
            <person name="Tanegashima C"/>
            <person name="Kiyatake I"/>
            <person name="Matsumoto R"/>
            <person name="Murakumo K"/>
            <person name="Nishida K"/>
            <person name="Terakita A"/>
            <person name="Kuratani S"/>
            <person name="Sato K"/>
            <person name="Hyodo S Kuraku.S."/>
        </authorList>
    </citation>
    <scope>NUCLEOTIDE SEQUENCE [LARGE SCALE GENOMIC DNA]</scope>
</reference>
<evidence type="ECO:0000259" key="3">
    <source>
        <dbReference type="PROSITE" id="PS50835"/>
    </source>
</evidence>
<accession>A0A401QBM1</accession>
<evidence type="ECO:0000313" key="5">
    <source>
        <dbReference type="Proteomes" id="UP000288216"/>
    </source>
</evidence>
<dbReference type="PANTHER" id="PTHR23411">
    <property type="entry name" value="TAPASIN"/>
    <property type="match status" value="1"/>
</dbReference>
<dbReference type="InterPro" id="IPR050380">
    <property type="entry name" value="Immune_Resp_Modulators"/>
</dbReference>
<dbReference type="InterPro" id="IPR003599">
    <property type="entry name" value="Ig_sub"/>
</dbReference>
<keyword evidence="2" id="KW-1133">Transmembrane helix</keyword>
<feature type="domain" description="Ig-like" evidence="3">
    <location>
        <begin position="21"/>
        <end position="113"/>
    </location>
</feature>
<keyword evidence="2" id="KW-0472">Membrane</keyword>
<feature type="non-terminal residue" evidence="4">
    <location>
        <position position="1"/>
    </location>
</feature>
<dbReference type="InterPro" id="IPR013783">
    <property type="entry name" value="Ig-like_fold"/>
</dbReference>
<organism evidence="4 5">
    <name type="scientific">Scyliorhinus torazame</name>
    <name type="common">Cloudy catshark</name>
    <name type="synonym">Catulus torazame</name>
    <dbReference type="NCBI Taxonomy" id="75743"/>
    <lineage>
        <taxon>Eukaryota</taxon>
        <taxon>Metazoa</taxon>
        <taxon>Chordata</taxon>
        <taxon>Craniata</taxon>
        <taxon>Vertebrata</taxon>
        <taxon>Chondrichthyes</taxon>
        <taxon>Elasmobranchii</taxon>
        <taxon>Galeomorphii</taxon>
        <taxon>Galeoidea</taxon>
        <taxon>Carcharhiniformes</taxon>
        <taxon>Scyliorhinidae</taxon>
        <taxon>Scyliorhinus</taxon>
    </lineage>
</organism>
<dbReference type="SUPFAM" id="SSF48726">
    <property type="entry name" value="Immunoglobulin"/>
    <property type="match status" value="2"/>
</dbReference>
<dbReference type="OrthoDB" id="8929156at2759"/>
<dbReference type="Proteomes" id="UP000288216">
    <property type="component" value="Unassembled WGS sequence"/>
</dbReference>
<dbReference type="SMART" id="SM00407">
    <property type="entry name" value="IGc1"/>
    <property type="match status" value="1"/>
</dbReference>
<dbReference type="InterPro" id="IPR036179">
    <property type="entry name" value="Ig-like_dom_sf"/>
</dbReference>
<gene>
    <name evidence="4" type="ORF">scyTo_0023863</name>
</gene>
<dbReference type="AlphaFoldDB" id="A0A401QBM1"/>
<feature type="non-terminal residue" evidence="4">
    <location>
        <position position="254"/>
    </location>
</feature>
<dbReference type="PROSITE" id="PS50835">
    <property type="entry name" value="IG_LIKE"/>
    <property type="match status" value="2"/>
</dbReference>
<protein>
    <recommendedName>
        <fullName evidence="3">Ig-like domain-containing protein</fullName>
    </recommendedName>
</protein>
<dbReference type="OMA" id="YMPPTLE"/>
<sequence length="254" mass="28523">VLNVFTSTPSVKTELRRDILLDCGFAMDRKTGFAVEWRYQFKGSGHLVYAYNGAKDRVDAAEEGTEMFFYELHSHGNASLLIRNVHMGHEGSYICTVYMPNLHAQQTIDLEVSETPKLVLSPDPLYLAPWQEHTVQCEVSCYYPLDVSVSWVRKKAGGNGSAEPVAESWLSGHRNNPDGTYNVTSFIAVNPAWGDHDTVYTCYVDHVSVKSAVRRSITLKVAVGPSIDNAIGMFICAFILYGTLKFFYWLFTEK</sequence>
<dbReference type="SMART" id="SM00409">
    <property type="entry name" value="IG"/>
    <property type="match status" value="2"/>
</dbReference>
<dbReference type="Gene3D" id="2.60.40.10">
    <property type="entry name" value="Immunoglobulins"/>
    <property type="match status" value="2"/>
</dbReference>
<feature type="transmembrane region" description="Helical" evidence="2">
    <location>
        <begin position="230"/>
        <end position="251"/>
    </location>
</feature>
<dbReference type="Pfam" id="PF07686">
    <property type="entry name" value="V-set"/>
    <property type="match status" value="1"/>
</dbReference>
<proteinExistence type="predicted"/>